<sequence>MSGRRGACRNRMGAQYFDEFRTHFWERPEDEFNRIRTINTLNHRPCYPNFV</sequence>
<name>A0A9N9EZ93_9GLOM</name>
<dbReference type="Proteomes" id="UP000789831">
    <property type="component" value="Unassembled WGS sequence"/>
</dbReference>
<dbReference type="EMBL" id="CAJVPL010000462">
    <property type="protein sequence ID" value="CAG8499963.1"/>
    <property type="molecule type" value="Genomic_DNA"/>
</dbReference>
<gene>
    <name evidence="1" type="ORF">AGERDE_LOCUS4195</name>
</gene>
<protein>
    <submittedName>
        <fullName evidence="1">5003_t:CDS:1</fullName>
    </submittedName>
</protein>
<keyword evidence="2" id="KW-1185">Reference proteome</keyword>
<dbReference type="OrthoDB" id="2440381at2759"/>
<organism evidence="1 2">
    <name type="scientific">Ambispora gerdemannii</name>
    <dbReference type="NCBI Taxonomy" id="144530"/>
    <lineage>
        <taxon>Eukaryota</taxon>
        <taxon>Fungi</taxon>
        <taxon>Fungi incertae sedis</taxon>
        <taxon>Mucoromycota</taxon>
        <taxon>Glomeromycotina</taxon>
        <taxon>Glomeromycetes</taxon>
        <taxon>Archaeosporales</taxon>
        <taxon>Ambisporaceae</taxon>
        <taxon>Ambispora</taxon>
    </lineage>
</organism>
<proteinExistence type="predicted"/>
<accession>A0A9N9EZ93</accession>
<reference evidence="1" key="1">
    <citation type="submission" date="2021-06" db="EMBL/GenBank/DDBJ databases">
        <authorList>
            <person name="Kallberg Y."/>
            <person name="Tangrot J."/>
            <person name="Rosling A."/>
        </authorList>
    </citation>
    <scope>NUCLEOTIDE SEQUENCE</scope>
    <source>
        <strain evidence="1">MT106</strain>
    </source>
</reference>
<comment type="caution">
    <text evidence="1">The sequence shown here is derived from an EMBL/GenBank/DDBJ whole genome shotgun (WGS) entry which is preliminary data.</text>
</comment>
<dbReference type="AlphaFoldDB" id="A0A9N9EZ93"/>
<evidence type="ECO:0000313" key="1">
    <source>
        <dbReference type="EMBL" id="CAG8499963.1"/>
    </source>
</evidence>
<evidence type="ECO:0000313" key="2">
    <source>
        <dbReference type="Proteomes" id="UP000789831"/>
    </source>
</evidence>